<organism evidence="1 2">
    <name type="scientific">Dyadobacter fanqingshengii</name>
    <dbReference type="NCBI Taxonomy" id="2906443"/>
    <lineage>
        <taxon>Bacteria</taxon>
        <taxon>Pseudomonadati</taxon>
        <taxon>Bacteroidota</taxon>
        <taxon>Cytophagia</taxon>
        <taxon>Cytophagales</taxon>
        <taxon>Spirosomataceae</taxon>
        <taxon>Dyadobacter</taxon>
    </lineage>
</organism>
<dbReference type="Proteomes" id="UP001139700">
    <property type="component" value="Unassembled WGS sequence"/>
</dbReference>
<sequence>MFNLSEYLNLLETGNKNIMLTLTKKQIGNWVLLDYLAQRQQFQDKINILEKKYNGDLQAFETKLETATSEDFQAWDDLIEWKAYTQFLSEIDSKIADIRNGDFQMAG</sequence>
<reference evidence="1" key="1">
    <citation type="submission" date="2021-12" db="EMBL/GenBank/DDBJ databases">
        <title>Novel species in genus Dyadobacter.</title>
        <authorList>
            <person name="Ma C."/>
        </authorList>
    </citation>
    <scope>NUCLEOTIDE SEQUENCE</scope>
    <source>
        <strain evidence="1">CY399</strain>
    </source>
</reference>
<accession>A0A9X1PBL0</accession>
<dbReference type="EMBL" id="JAJTTA010000002">
    <property type="protein sequence ID" value="MCF0040272.1"/>
    <property type="molecule type" value="Genomic_DNA"/>
</dbReference>
<protein>
    <submittedName>
        <fullName evidence="1">Uncharacterized protein</fullName>
    </submittedName>
</protein>
<dbReference type="AlphaFoldDB" id="A0A9X1PBL0"/>
<gene>
    <name evidence="1" type="ORF">LXM24_09265</name>
</gene>
<evidence type="ECO:0000313" key="2">
    <source>
        <dbReference type="Proteomes" id="UP001139700"/>
    </source>
</evidence>
<dbReference type="RefSeq" id="WP_234612716.1">
    <property type="nucleotide sequence ID" value="NZ_CP098806.1"/>
</dbReference>
<comment type="caution">
    <text evidence="1">The sequence shown here is derived from an EMBL/GenBank/DDBJ whole genome shotgun (WGS) entry which is preliminary data.</text>
</comment>
<proteinExistence type="predicted"/>
<keyword evidence="2" id="KW-1185">Reference proteome</keyword>
<evidence type="ECO:0000313" key="1">
    <source>
        <dbReference type="EMBL" id="MCF0040272.1"/>
    </source>
</evidence>
<name>A0A9X1PBL0_9BACT</name>